<protein>
    <recommendedName>
        <fullName evidence="1">YqaJ viral recombinase domain-containing protein</fullName>
    </recommendedName>
</protein>
<dbReference type="CDD" id="cd22343">
    <property type="entry name" value="PDDEXK_lambda_exonuclease-like"/>
    <property type="match status" value="1"/>
</dbReference>
<dbReference type="InterPro" id="IPR011335">
    <property type="entry name" value="Restrct_endonuc-II-like"/>
</dbReference>
<dbReference type="InterPro" id="IPR051703">
    <property type="entry name" value="NF-kappa-B_Signaling_Reg"/>
</dbReference>
<evidence type="ECO:0000259" key="1">
    <source>
        <dbReference type="Pfam" id="PF09588"/>
    </source>
</evidence>
<feature type="domain" description="YqaJ viral recombinase" evidence="1">
    <location>
        <begin position="4"/>
        <end position="117"/>
    </location>
</feature>
<dbReference type="PANTHER" id="PTHR46609">
    <property type="entry name" value="EXONUCLEASE, PHAGE-TYPE/RECB, C-TERMINAL DOMAIN-CONTAINING PROTEIN"/>
    <property type="match status" value="1"/>
</dbReference>
<sequence>MLYKPHTSTKEKALGIEMKPHARIKFEKLSGRSVQLCRLFSDVEFLYLAATPDGLVDEDSILEIKCPYAARDTKSPVEAVNNELLKYCNVINKNQISLKNEYKYWYQIMGQLQITGRKKCYYVIHTHHWMTIQEINYDDEF</sequence>
<dbReference type="GO" id="GO:0006281">
    <property type="term" value="P:DNA repair"/>
    <property type="evidence" value="ECO:0007669"/>
    <property type="project" value="UniProtKB-ARBA"/>
</dbReference>
<dbReference type="EMBL" id="GGMR01002979">
    <property type="protein sequence ID" value="MBY15598.1"/>
    <property type="molecule type" value="Transcribed_RNA"/>
</dbReference>
<evidence type="ECO:0000313" key="2">
    <source>
        <dbReference type="EMBL" id="MBY15598.1"/>
    </source>
</evidence>
<dbReference type="InterPro" id="IPR019080">
    <property type="entry name" value="YqaJ_viral_recombinase"/>
</dbReference>
<dbReference type="Pfam" id="PF09588">
    <property type="entry name" value="YqaJ"/>
    <property type="match status" value="1"/>
</dbReference>
<dbReference type="AlphaFoldDB" id="A0A2S2NER6"/>
<dbReference type="PANTHER" id="PTHR46609:SF8">
    <property type="entry name" value="YQAJ VIRAL RECOMBINASE DOMAIN-CONTAINING PROTEIN"/>
    <property type="match status" value="1"/>
</dbReference>
<reference evidence="2" key="1">
    <citation type="submission" date="2018-04" db="EMBL/GenBank/DDBJ databases">
        <title>Transcriptome of Schizaphis graminum biotype I.</title>
        <authorList>
            <person name="Scully E.D."/>
            <person name="Geib S.M."/>
            <person name="Palmer N.A."/>
            <person name="Koch K."/>
            <person name="Bradshaw J."/>
            <person name="Heng-Moss T."/>
            <person name="Sarath G."/>
        </authorList>
    </citation>
    <scope>NUCLEOTIDE SEQUENCE</scope>
</reference>
<dbReference type="Gene3D" id="3.90.320.10">
    <property type="match status" value="1"/>
</dbReference>
<dbReference type="InterPro" id="IPR011604">
    <property type="entry name" value="PDDEXK-like_dom_sf"/>
</dbReference>
<name>A0A2S2NER6_SCHGA</name>
<accession>A0A2S2NER6</accession>
<proteinExistence type="predicted"/>
<organism evidence="2">
    <name type="scientific">Schizaphis graminum</name>
    <name type="common">Green bug aphid</name>
    <dbReference type="NCBI Taxonomy" id="13262"/>
    <lineage>
        <taxon>Eukaryota</taxon>
        <taxon>Metazoa</taxon>
        <taxon>Ecdysozoa</taxon>
        <taxon>Arthropoda</taxon>
        <taxon>Hexapoda</taxon>
        <taxon>Insecta</taxon>
        <taxon>Pterygota</taxon>
        <taxon>Neoptera</taxon>
        <taxon>Paraneoptera</taxon>
        <taxon>Hemiptera</taxon>
        <taxon>Sternorrhyncha</taxon>
        <taxon>Aphidomorpha</taxon>
        <taxon>Aphidoidea</taxon>
        <taxon>Aphididae</taxon>
        <taxon>Aphidini</taxon>
        <taxon>Schizaphis</taxon>
    </lineage>
</organism>
<gene>
    <name evidence="2" type="ORF">g.3162</name>
</gene>
<dbReference type="SUPFAM" id="SSF52980">
    <property type="entry name" value="Restriction endonuclease-like"/>
    <property type="match status" value="1"/>
</dbReference>